<feature type="region of interest" description="Disordered" evidence="1">
    <location>
        <begin position="465"/>
        <end position="494"/>
    </location>
</feature>
<evidence type="ECO:0000256" key="1">
    <source>
        <dbReference type="SAM" id="MobiDB-lite"/>
    </source>
</evidence>
<dbReference type="Pfam" id="PF14661">
    <property type="entry name" value="HAUS6_N"/>
    <property type="match status" value="1"/>
</dbReference>
<protein>
    <recommendedName>
        <fullName evidence="2">HAUS augmin-like complex subunit 6 N-terminal domain-containing protein</fullName>
    </recommendedName>
</protein>
<dbReference type="OrthoDB" id="5575722at2759"/>
<gene>
    <name evidence="3" type="ORF">TGAMA5MH_05109</name>
</gene>
<feature type="region of interest" description="Disordered" evidence="1">
    <location>
        <begin position="533"/>
        <end position="735"/>
    </location>
</feature>
<name>A0A2K0TCB7_9HYPO</name>
<dbReference type="Proteomes" id="UP000236546">
    <property type="component" value="Unassembled WGS sequence"/>
</dbReference>
<comment type="caution">
    <text evidence="3">The sequence shown here is derived from an EMBL/GenBank/DDBJ whole genome shotgun (WGS) entry which is preliminary data.</text>
</comment>
<evidence type="ECO:0000313" key="3">
    <source>
        <dbReference type="EMBL" id="PNP43174.1"/>
    </source>
</evidence>
<feature type="compositionally biased region" description="Basic and acidic residues" evidence="1">
    <location>
        <begin position="471"/>
        <end position="480"/>
    </location>
</feature>
<feature type="region of interest" description="Disordered" evidence="1">
    <location>
        <begin position="762"/>
        <end position="791"/>
    </location>
</feature>
<accession>A0A2K0TCB7</accession>
<dbReference type="EMBL" id="MTYH01000049">
    <property type="protein sequence ID" value="PNP43174.1"/>
    <property type="molecule type" value="Genomic_DNA"/>
</dbReference>
<dbReference type="InterPro" id="IPR028163">
    <property type="entry name" value="HAUS_6_N"/>
</dbReference>
<sequence length="791" mass="87887">MATVVQQTQLLTRTRASRVPSSTTRPLRAAAAAAVAAAAFARPVRGLAKPESTEIPSGNAPAEPNAGGGIAAAGPASLALFLTNIKLLNLDQLPDWPGIAAETFAASGTTLQDQKRRVQCVEWALYQLFVIWDPDEAANKLKPFYPPSDQLQSVNLRAALVRALEQAKKNGDLGRDTIIRKTMLDECKGERLEEVLAFFSTAVLKKVVSDSLATSRGYLSPAVELAFENKGYKSEKSHLIALSMAHKASIRQVLRRKEAAKARFKDLAHVLDDKEDDIIRRRETLEIKEMDGGGQTVSDNARAEMRRAVHHNWAGSEAWMEALLSGDPKHGGLLATSFDRVWRRAQKGRLNDLDTDDVGLLEQLDNRVKLQKERLHRWDAFRRNTFGEAASVPSKPRTSSAKTKGIDLGFSAHLDLHTVRRVKPMRAALFQHAPQMTDDYAALVSDLKYELGKLATKEVNTASLTRKRTPVKQDRRDRRLLSTSSFEGGDDDEISDLEDAESVFRTDGSVTSFSSFQDKFAVPSRTVRPVISRPSLSQLSGPETPPVLKKWPSQKNFPGRSTYDLTQIDDSPLATPPSPTKKASGYDTPTRRRSPPERTKSMPGQKASNSPPRSSTKAPEDDVLEPMKNKTPAPTKRTKPRHTLSLAERTRLSMSRKKSLLFEDEELDPPTPLSATTKPADIKVPEPDYSEDLASRTRKSMAGFEQAQQKAQMERRRSLRRSKMPQRKEGGYFPTVEEDLNEATLLLEQLAEEADMEAVFRSRPKVGQSLQPSPTREEWGDIPEHNGVRMK</sequence>
<proteinExistence type="predicted"/>
<feature type="compositionally biased region" description="Basic and acidic residues" evidence="1">
    <location>
        <begin position="775"/>
        <end position="791"/>
    </location>
</feature>
<reference evidence="3 4" key="1">
    <citation type="submission" date="2017-02" db="EMBL/GenBank/DDBJ databases">
        <title>Genomes of Trichoderma spp. with biocontrol activity.</title>
        <authorList>
            <person name="Gardiner D."/>
            <person name="Kazan K."/>
            <person name="Vos C."/>
            <person name="Harvey P."/>
        </authorList>
    </citation>
    <scope>NUCLEOTIDE SEQUENCE [LARGE SCALE GENOMIC DNA]</scope>
    <source>
        <strain evidence="3 4">A5MH</strain>
    </source>
</reference>
<feature type="domain" description="HAUS augmin-like complex subunit 6 N-terminal" evidence="2">
    <location>
        <begin position="81"/>
        <end position="314"/>
    </location>
</feature>
<evidence type="ECO:0000313" key="4">
    <source>
        <dbReference type="Proteomes" id="UP000236546"/>
    </source>
</evidence>
<dbReference type="AlphaFoldDB" id="A0A2K0TCB7"/>
<evidence type="ECO:0000259" key="2">
    <source>
        <dbReference type="Pfam" id="PF14661"/>
    </source>
</evidence>
<organism evidence="3 4">
    <name type="scientific">Trichoderma gamsii</name>
    <dbReference type="NCBI Taxonomy" id="398673"/>
    <lineage>
        <taxon>Eukaryota</taxon>
        <taxon>Fungi</taxon>
        <taxon>Dikarya</taxon>
        <taxon>Ascomycota</taxon>
        <taxon>Pezizomycotina</taxon>
        <taxon>Sordariomycetes</taxon>
        <taxon>Hypocreomycetidae</taxon>
        <taxon>Hypocreales</taxon>
        <taxon>Hypocreaceae</taxon>
        <taxon>Trichoderma</taxon>
    </lineage>
</organism>
<feature type="compositionally biased region" description="Polar residues" evidence="1">
    <location>
        <begin position="606"/>
        <end position="617"/>
    </location>
</feature>